<dbReference type="Proteomes" id="UP000639859">
    <property type="component" value="Unassembled WGS sequence"/>
</dbReference>
<protein>
    <recommendedName>
        <fullName evidence="2">Outer membrane lipoprotein Blc</fullName>
    </recommendedName>
</protein>
<dbReference type="InterPro" id="IPR022272">
    <property type="entry name" value="Lipocalin_CS"/>
</dbReference>
<feature type="domain" description="Lipocalin/cytosolic fatty-acid binding" evidence="3">
    <location>
        <begin position="39"/>
        <end position="184"/>
    </location>
</feature>
<name>A0ABS0T4Z8_9CAUL</name>
<evidence type="ECO:0000259" key="3">
    <source>
        <dbReference type="Pfam" id="PF08212"/>
    </source>
</evidence>
<keyword evidence="2" id="KW-0446">Lipid-binding</keyword>
<reference evidence="4 5" key="1">
    <citation type="submission" date="2020-11" db="EMBL/GenBank/DDBJ databases">
        <title>genome sequence of strain KACC 18849.</title>
        <authorList>
            <person name="Gao J."/>
            <person name="Zhang X."/>
        </authorList>
    </citation>
    <scope>NUCLEOTIDE SEQUENCE [LARGE SCALE GENOMIC DNA]</scope>
    <source>
        <strain evidence="4 5">KACC 18849</strain>
    </source>
</reference>
<gene>
    <name evidence="4" type="ORF">I4Q42_25015</name>
</gene>
<comment type="similarity">
    <text evidence="1 2">Belongs to the calycin superfamily. Lipocalin family.</text>
</comment>
<dbReference type="InterPro" id="IPR022271">
    <property type="entry name" value="Lipocalin_ApoD"/>
</dbReference>
<keyword evidence="2" id="KW-0732">Signal</keyword>
<evidence type="ECO:0000256" key="1">
    <source>
        <dbReference type="ARBA" id="ARBA00006889"/>
    </source>
</evidence>
<dbReference type="RefSeq" id="WP_198578828.1">
    <property type="nucleotide sequence ID" value="NZ_JADWOX010000032.1"/>
</dbReference>
<organism evidence="4 5">
    <name type="scientific">Caulobacter hibisci</name>
    <dbReference type="NCBI Taxonomy" id="2035993"/>
    <lineage>
        <taxon>Bacteria</taxon>
        <taxon>Pseudomonadati</taxon>
        <taxon>Pseudomonadota</taxon>
        <taxon>Alphaproteobacteria</taxon>
        <taxon>Caulobacterales</taxon>
        <taxon>Caulobacteraceae</taxon>
        <taxon>Caulobacter</taxon>
    </lineage>
</organism>
<feature type="signal peptide" evidence="2">
    <location>
        <begin position="1"/>
        <end position="23"/>
    </location>
</feature>
<accession>A0ABS0T4Z8</accession>
<dbReference type="Pfam" id="PF08212">
    <property type="entry name" value="Lipocalin_2"/>
    <property type="match status" value="1"/>
</dbReference>
<keyword evidence="2" id="KW-0472">Membrane</keyword>
<dbReference type="PANTHER" id="PTHR10612">
    <property type="entry name" value="APOLIPOPROTEIN D"/>
    <property type="match status" value="1"/>
</dbReference>
<keyword evidence="2" id="KW-0449">Lipoprotein</keyword>
<proteinExistence type="inferred from homology"/>
<dbReference type="InterPro" id="IPR047202">
    <property type="entry name" value="Lipocalin_Blc-like_dom"/>
</dbReference>
<dbReference type="InterPro" id="IPR002446">
    <property type="entry name" value="Lipocalin_bac"/>
</dbReference>
<dbReference type="SUPFAM" id="SSF50814">
    <property type="entry name" value="Lipocalins"/>
    <property type="match status" value="1"/>
</dbReference>
<evidence type="ECO:0000313" key="5">
    <source>
        <dbReference type="Proteomes" id="UP000639859"/>
    </source>
</evidence>
<dbReference type="InterPro" id="IPR012674">
    <property type="entry name" value="Calycin"/>
</dbReference>
<dbReference type="CDD" id="cd19438">
    <property type="entry name" value="lipocalin_Blc-like"/>
    <property type="match status" value="1"/>
</dbReference>
<dbReference type="PRINTS" id="PR01171">
    <property type="entry name" value="BCTLIPOCALIN"/>
</dbReference>
<sequence>MRRSTLPIAAAVLLTLGAVVACAAHPTGNPNPPQPAKSVELKRYLGLWHEAARYDFRFEKGCDGVTAEYSLRPDGLVEVRNTCRQGGPEGVEKVTIGKAKLADRQTDNKARGAKLKVSFFGPFYVGDYWVLDHADDYSWSIVGEGSGRYLWLLTRDKPTPALTQELTDRAKAMGYDVSRLRVTRHAAG</sequence>
<comment type="subunit">
    <text evidence="2">Homodimer.</text>
</comment>
<dbReference type="PROSITE" id="PS00213">
    <property type="entry name" value="LIPOCALIN"/>
    <property type="match status" value="1"/>
</dbReference>
<comment type="caution">
    <text evidence="4">The sequence shown here is derived from an EMBL/GenBank/DDBJ whole genome shotgun (WGS) entry which is preliminary data.</text>
</comment>
<dbReference type="EMBL" id="JADWOX010000032">
    <property type="protein sequence ID" value="MBI1686944.1"/>
    <property type="molecule type" value="Genomic_DNA"/>
</dbReference>
<dbReference type="PIRSF" id="PIRSF036893">
    <property type="entry name" value="Lipocalin_ApoD"/>
    <property type="match status" value="1"/>
</dbReference>
<keyword evidence="5" id="KW-1185">Reference proteome</keyword>
<comment type="function">
    <text evidence="2">Involved in the storage or transport of lipids necessary for membrane maintenance under stressful conditions. Displays a binding preference for lysophospholipids.</text>
</comment>
<evidence type="ECO:0000256" key="2">
    <source>
        <dbReference type="PIRNR" id="PIRNR036893"/>
    </source>
</evidence>
<evidence type="ECO:0000313" key="4">
    <source>
        <dbReference type="EMBL" id="MBI1686944.1"/>
    </source>
</evidence>
<dbReference type="PROSITE" id="PS51257">
    <property type="entry name" value="PROKAR_LIPOPROTEIN"/>
    <property type="match status" value="1"/>
</dbReference>
<comment type="subcellular location">
    <subcellularLocation>
        <location evidence="2">Cell outer membrane</location>
    </subcellularLocation>
</comment>
<dbReference type="InterPro" id="IPR000566">
    <property type="entry name" value="Lipocln_cytosolic_FA-bd_dom"/>
</dbReference>
<dbReference type="PANTHER" id="PTHR10612:SF34">
    <property type="entry name" value="APOLIPOPROTEIN D"/>
    <property type="match status" value="1"/>
</dbReference>
<feature type="chain" id="PRO_5045015217" description="Outer membrane lipoprotein Blc" evidence="2">
    <location>
        <begin position="24"/>
        <end position="188"/>
    </location>
</feature>
<keyword evidence="2" id="KW-0998">Cell outer membrane</keyword>
<dbReference type="Gene3D" id="2.40.128.20">
    <property type="match status" value="1"/>
</dbReference>